<evidence type="ECO:0000313" key="3">
    <source>
        <dbReference type="Proteomes" id="UP000823749"/>
    </source>
</evidence>
<name>A0AAV6JN08_9ERIC</name>
<reference evidence="2" key="1">
    <citation type="submission" date="2020-08" db="EMBL/GenBank/DDBJ databases">
        <title>Plant Genome Project.</title>
        <authorList>
            <person name="Zhang R.-G."/>
        </authorList>
    </citation>
    <scope>NUCLEOTIDE SEQUENCE</scope>
    <source>
        <strain evidence="2">WSP0</strain>
        <tissue evidence="2">Leaf</tissue>
    </source>
</reference>
<keyword evidence="3" id="KW-1185">Reference proteome</keyword>
<proteinExistence type="predicted"/>
<organism evidence="2 3">
    <name type="scientific">Rhododendron griersonianum</name>
    <dbReference type="NCBI Taxonomy" id="479676"/>
    <lineage>
        <taxon>Eukaryota</taxon>
        <taxon>Viridiplantae</taxon>
        <taxon>Streptophyta</taxon>
        <taxon>Embryophyta</taxon>
        <taxon>Tracheophyta</taxon>
        <taxon>Spermatophyta</taxon>
        <taxon>Magnoliopsida</taxon>
        <taxon>eudicotyledons</taxon>
        <taxon>Gunneridae</taxon>
        <taxon>Pentapetalae</taxon>
        <taxon>asterids</taxon>
        <taxon>Ericales</taxon>
        <taxon>Ericaceae</taxon>
        <taxon>Ericoideae</taxon>
        <taxon>Rhodoreae</taxon>
        <taxon>Rhododendron</taxon>
    </lineage>
</organism>
<evidence type="ECO:0000313" key="2">
    <source>
        <dbReference type="EMBL" id="KAG5540720.1"/>
    </source>
</evidence>
<gene>
    <name evidence="2" type="ORF">RHGRI_020827</name>
</gene>
<dbReference type="EMBL" id="JACTNZ010000007">
    <property type="protein sequence ID" value="KAG5540720.1"/>
    <property type="molecule type" value="Genomic_DNA"/>
</dbReference>
<dbReference type="AlphaFoldDB" id="A0AAV6JN08"/>
<sequence>MLEGLGGKAVDSNEMRRKQRNPRSSPTKTLHKPFDLCPGAFSLDSPPSGLGSTLRSAAPDPVSAANPLGINAKLEPRLDVSTLVFYLD</sequence>
<comment type="caution">
    <text evidence="2">The sequence shown here is derived from an EMBL/GenBank/DDBJ whole genome shotgun (WGS) entry which is preliminary data.</text>
</comment>
<evidence type="ECO:0000256" key="1">
    <source>
        <dbReference type="SAM" id="MobiDB-lite"/>
    </source>
</evidence>
<protein>
    <submittedName>
        <fullName evidence="2">Uncharacterized protein</fullName>
    </submittedName>
</protein>
<feature type="region of interest" description="Disordered" evidence="1">
    <location>
        <begin position="1"/>
        <end position="35"/>
    </location>
</feature>
<dbReference type="Proteomes" id="UP000823749">
    <property type="component" value="Chromosome 7"/>
</dbReference>
<accession>A0AAV6JN08</accession>